<organism evidence="1 2">
    <name type="scientific">Trifolium pratense</name>
    <name type="common">Red clover</name>
    <dbReference type="NCBI Taxonomy" id="57577"/>
    <lineage>
        <taxon>Eukaryota</taxon>
        <taxon>Viridiplantae</taxon>
        <taxon>Streptophyta</taxon>
        <taxon>Embryophyta</taxon>
        <taxon>Tracheophyta</taxon>
        <taxon>Spermatophyta</taxon>
        <taxon>Magnoliopsida</taxon>
        <taxon>eudicotyledons</taxon>
        <taxon>Gunneridae</taxon>
        <taxon>Pentapetalae</taxon>
        <taxon>rosids</taxon>
        <taxon>fabids</taxon>
        <taxon>Fabales</taxon>
        <taxon>Fabaceae</taxon>
        <taxon>Papilionoideae</taxon>
        <taxon>50 kb inversion clade</taxon>
        <taxon>NPAAA clade</taxon>
        <taxon>Hologalegina</taxon>
        <taxon>IRL clade</taxon>
        <taxon>Trifolieae</taxon>
        <taxon>Trifolium</taxon>
    </lineage>
</organism>
<name>A0ACB0J928_TRIPR</name>
<sequence>MVPSLRAMPLLVMLPDWVKTILFGSSPIDQAHVDQWIDFSSLEIDNNIMKLYRPRRGFSPYFPPVEEAAISALKRALEALNPHLAHNTYLVGDTRPG</sequence>
<keyword evidence="2" id="KW-1185">Reference proteome</keyword>
<evidence type="ECO:0000313" key="1">
    <source>
        <dbReference type="EMBL" id="CAJ2640182.1"/>
    </source>
</evidence>
<protein>
    <submittedName>
        <fullName evidence="1">Uncharacterized protein</fullName>
    </submittedName>
</protein>
<accession>A0ACB0J928</accession>
<dbReference type="EMBL" id="CASHSV030000024">
    <property type="protein sequence ID" value="CAJ2640182.1"/>
    <property type="molecule type" value="Genomic_DNA"/>
</dbReference>
<evidence type="ECO:0000313" key="2">
    <source>
        <dbReference type="Proteomes" id="UP001177021"/>
    </source>
</evidence>
<gene>
    <name evidence="1" type="ORF">MILVUS5_LOCUS10073</name>
</gene>
<comment type="caution">
    <text evidence="1">The sequence shown here is derived from an EMBL/GenBank/DDBJ whole genome shotgun (WGS) entry which is preliminary data.</text>
</comment>
<reference evidence="1" key="1">
    <citation type="submission" date="2023-10" db="EMBL/GenBank/DDBJ databases">
        <authorList>
            <person name="Rodriguez Cubillos JULIANA M."/>
            <person name="De Vega J."/>
        </authorList>
    </citation>
    <scope>NUCLEOTIDE SEQUENCE</scope>
</reference>
<dbReference type="Proteomes" id="UP001177021">
    <property type="component" value="Unassembled WGS sequence"/>
</dbReference>
<proteinExistence type="predicted"/>